<dbReference type="Proteomes" id="UP000191518">
    <property type="component" value="Unassembled WGS sequence"/>
</dbReference>
<accession>A0A1V6RTU7</accession>
<evidence type="ECO:0008006" key="5">
    <source>
        <dbReference type="Google" id="ProtNLM"/>
    </source>
</evidence>
<evidence type="ECO:0000256" key="1">
    <source>
        <dbReference type="SAM" id="MobiDB-lite"/>
    </source>
</evidence>
<feature type="region of interest" description="Disordered" evidence="1">
    <location>
        <begin position="407"/>
        <end position="430"/>
    </location>
</feature>
<evidence type="ECO:0000256" key="2">
    <source>
        <dbReference type="SAM" id="Phobius"/>
    </source>
</evidence>
<dbReference type="STRING" id="29845.A0A1V6RTU7"/>
<dbReference type="PANTHER" id="PTHR47685:SF1">
    <property type="entry name" value="MAGNESIUM TRANSPORT PROTEIN CORA"/>
    <property type="match status" value="1"/>
</dbReference>
<keyword evidence="2" id="KW-1133">Transmembrane helix</keyword>
<feature type="transmembrane region" description="Helical" evidence="2">
    <location>
        <begin position="371"/>
        <end position="394"/>
    </location>
</feature>
<dbReference type="EMBL" id="MDYP01000027">
    <property type="protein sequence ID" value="OQE05056.1"/>
    <property type="molecule type" value="Genomic_DNA"/>
</dbReference>
<organism evidence="3 4">
    <name type="scientific">Penicillium vulpinum</name>
    <dbReference type="NCBI Taxonomy" id="29845"/>
    <lineage>
        <taxon>Eukaryota</taxon>
        <taxon>Fungi</taxon>
        <taxon>Dikarya</taxon>
        <taxon>Ascomycota</taxon>
        <taxon>Pezizomycotina</taxon>
        <taxon>Eurotiomycetes</taxon>
        <taxon>Eurotiomycetidae</taxon>
        <taxon>Eurotiales</taxon>
        <taxon>Aspergillaceae</taxon>
        <taxon>Penicillium</taxon>
    </lineage>
</organism>
<dbReference type="PANTHER" id="PTHR47685">
    <property type="entry name" value="MAGNESIUM TRANSPORT PROTEIN CORA"/>
    <property type="match status" value="1"/>
</dbReference>
<sequence>MTLDQYYYSSLEDTTTRDKDQVLWRSTDSRLKQTESKSRTKLELLENRQPNNGPQAADDVRKILIVNQLWLWILDEKTVITSTTQEMDETESSFLQRVLNDLRTQKKNSSVSVENIQELILSTATSLFNKKDVEVLGNKKSPLSVYRAAILNVRDKEAHLFDLFQKSLDGPATDNEGQANATKLLVENKGPGENQNVKQETGLIGRLFKNKHRPWKRRDTYNPYGDIAGETELLREVKDICDELNMLKSLALDQENVWKQIWRDGSNPDATFTYDTPSEVKKEITEMVKEAEFVQQAIDMLLDLKQKQANIVETEFSRKQSEGTARQSDTIMAFTVVTILFLPASFLNSLLELDISDSPHVGDDVRLQGRVIFPIIFGVSIFLSGFFAVIAYNASTLKEYTLGRWKSQNTNKPTNPPVELKPPTSQQISEQAKLQMEKYLSN</sequence>
<feature type="transmembrane region" description="Helical" evidence="2">
    <location>
        <begin position="331"/>
        <end position="351"/>
    </location>
</feature>
<protein>
    <recommendedName>
        <fullName evidence="5">Ankyrin repeat protein</fullName>
    </recommendedName>
</protein>
<name>A0A1V6RTU7_9EURO</name>
<comment type="caution">
    <text evidence="3">The sequence shown here is derived from an EMBL/GenBank/DDBJ whole genome shotgun (WGS) entry which is preliminary data.</text>
</comment>
<dbReference type="InterPro" id="IPR050829">
    <property type="entry name" value="CorA_MIT"/>
</dbReference>
<reference evidence="4" key="1">
    <citation type="journal article" date="2017" name="Nat. Microbiol.">
        <title>Global analysis of biosynthetic gene clusters reveals vast potential of secondary metabolite production in Penicillium species.</title>
        <authorList>
            <person name="Nielsen J.C."/>
            <person name="Grijseels S."/>
            <person name="Prigent S."/>
            <person name="Ji B."/>
            <person name="Dainat J."/>
            <person name="Nielsen K.F."/>
            <person name="Frisvad J.C."/>
            <person name="Workman M."/>
            <person name="Nielsen J."/>
        </authorList>
    </citation>
    <scope>NUCLEOTIDE SEQUENCE [LARGE SCALE GENOMIC DNA]</scope>
    <source>
        <strain evidence="4">IBT 29486</strain>
    </source>
</reference>
<proteinExistence type="predicted"/>
<keyword evidence="2" id="KW-0812">Transmembrane</keyword>
<evidence type="ECO:0000313" key="4">
    <source>
        <dbReference type="Proteomes" id="UP000191518"/>
    </source>
</evidence>
<gene>
    <name evidence="3" type="ORF">PENVUL_c027G09722</name>
</gene>
<dbReference type="Gene3D" id="1.20.58.340">
    <property type="entry name" value="Magnesium transport protein CorA, transmembrane region"/>
    <property type="match status" value="1"/>
</dbReference>
<dbReference type="AlphaFoldDB" id="A0A1V6RTU7"/>
<keyword evidence="2" id="KW-0472">Membrane</keyword>
<evidence type="ECO:0000313" key="3">
    <source>
        <dbReference type="EMBL" id="OQE05056.1"/>
    </source>
</evidence>
<keyword evidence="4" id="KW-1185">Reference proteome</keyword>